<keyword evidence="3" id="KW-0808">Transferase</keyword>
<evidence type="ECO:0000256" key="1">
    <source>
        <dbReference type="ARBA" id="ARBA00005189"/>
    </source>
</evidence>
<dbReference type="Pfam" id="PF08241">
    <property type="entry name" value="Methyltransf_11"/>
    <property type="match status" value="1"/>
</dbReference>
<dbReference type="GO" id="GO:0008757">
    <property type="term" value="F:S-adenosylmethionine-dependent methyltransferase activity"/>
    <property type="evidence" value="ECO:0007669"/>
    <property type="project" value="InterPro"/>
</dbReference>
<evidence type="ECO:0000313" key="7">
    <source>
        <dbReference type="Proteomes" id="UP000095658"/>
    </source>
</evidence>
<keyword evidence="7" id="KW-1185">Reference proteome</keyword>
<name>A0A1E7DRR8_9BACI</name>
<dbReference type="CDD" id="cd02440">
    <property type="entry name" value="AdoMet_MTases"/>
    <property type="match status" value="1"/>
</dbReference>
<accession>A0A1E7DRR8</accession>
<evidence type="ECO:0000256" key="4">
    <source>
        <dbReference type="ARBA" id="ARBA00025707"/>
    </source>
</evidence>
<dbReference type="OrthoDB" id="43862at2"/>
<keyword evidence="2" id="KW-0489">Methyltransferase</keyword>
<dbReference type="Gene3D" id="3.40.50.150">
    <property type="entry name" value="Vaccinia Virus protein VP39"/>
    <property type="match status" value="1"/>
</dbReference>
<evidence type="ECO:0000256" key="2">
    <source>
        <dbReference type="ARBA" id="ARBA00022603"/>
    </source>
</evidence>
<comment type="pathway">
    <text evidence="4">Phospholipid metabolism.</text>
</comment>
<dbReference type="EMBL" id="MAMP01000012">
    <property type="protein sequence ID" value="OES45767.1"/>
    <property type="molecule type" value="Genomic_DNA"/>
</dbReference>
<dbReference type="STRING" id="1714016.BA724_02880"/>
<gene>
    <name evidence="6" type="ORF">BA724_02880</name>
</gene>
<comment type="caution">
    <text evidence="6">The sequence shown here is derived from an EMBL/GenBank/DDBJ whole genome shotgun (WGS) entry which is preliminary data.</text>
</comment>
<dbReference type="InterPro" id="IPR013216">
    <property type="entry name" value="Methyltransf_11"/>
</dbReference>
<dbReference type="InterPro" id="IPR029063">
    <property type="entry name" value="SAM-dependent_MTases_sf"/>
</dbReference>
<dbReference type="SUPFAM" id="SSF53335">
    <property type="entry name" value="S-adenosyl-L-methionine-dependent methyltransferases"/>
    <property type="match status" value="1"/>
</dbReference>
<evidence type="ECO:0000256" key="3">
    <source>
        <dbReference type="ARBA" id="ARBA00022679"/>
    </source>
</evidence>
<dbReference type="Proteomes" id="UP000095658">
    <property type="component" value="Unassembled WGS sequence"/>
</dbReference>
<dbReference type="PANTHER" id="PTHR44307:SF2">
    <property type="entry name" value="PHOSPHOETHANOLAMINE METHYLTRANSFERASE ISOFORM X1"/>
    <property type="match status" value="1"/>
</dbReference>
<dbReference type="GO" id="GO:0032259">
    <property type="term" value="P:methylation"/>
    <property type="evidence" value="ECO:0007669"/>
    <property type="project" value="UniProtKB-KW"/>
</dbReference>
<evidence type="ECO:0000313" key="6">
    <source>
        <dbReference type="EMBL" id="OES45767.1"/>
    </source>
</evidence>
<proteinExistence type="predicted"/>
<feature type="domain" description="Methyltransferase type 11" evidence="5">
    <location>
        <begin position="51"/>
        <end position="144"/>
    </location>
</feature>
<protein>
    <recommendedName>
        <fullName evidence="5">Methyltransferase type 11 domain-containing protein</fullName>
    </recommendedName>
</protein>
<reference evidence="6 7" key="1">
    <citation type="submission" date="2016-06" db="EMBL/GenBank/DDBJ databases">
        <title>Domibacillus iocasae genome sequencing.</title>
        <authorList>
            <person name="Verma A."/>
            <person name="Pal Y."/>
            <person name="Ojha A.K."/>
            <person name="Krishnamurthi S."/>
        </authorList>
    </citation>
    <scope>NUCLEOTIDE SEQUENCE [LARGE SCALE GENOMIC DNA]</scope>
    <source>
        <strain evidence="6 7">DSM 29979</strain>
    </source>
</reference>
<dbReference type="PANTHER" id="PTHR44307">
    <property type="entry name" value="PHOSPHOETHANOLAMINE METHYLTRANSFERASE"/>
    <property type="match status" value="1"/>
</dbReference>
<dbReference type="AlphaFoldDB" id="A0A1E7DRR8"/>
<sequence length="243" mass="27221">MIHVKQGGKRVKKSYLDFLAAFGIGGAHPGGFSLTKEVFSGLDLPIGASILEVGCGTGQTAEYLAEAFTCNITAIDNHSIMLEKAAERLKYQNIDVKYGNAEQLDFSDQTFDFVLAESVISFTSSVDQTLSEMSRVLKKEGAMVAIEMTADNPLSKKQEKEVKELYGFSAILTEEEWVGKFKRAGFDSVNLLKKNNTLTEEILVEIHPSENIREELYDIWDAHHAFMNQPDNPLSYRVFYCRK</sequence>
<comment type="pathway">
    <text evidence="1">Lipid metabolism.</text>
</comment>
<organism evidence="6 7">
    <name type="scientific">Domibacillus iocasae</name>
    <dbReference type="NCBI Taxonomy" id="1714016"/>
    <lineage>
        <taxon>Bacteria</taxon>
        <taxon>Bacillati</taxon>
        <taxon>Bacillota</taxon>
        <taxon>Bacilli</taxon>
        <taxon>Bacillales</taxon>
        <taxon>Bacillaceae</taxon>
        <taxon>Domibacillus</taxon>
    </lineage>
</organism>
<evidence type="ECO:0000259" key="5">
    <source>
        <dbReference type="Pfam" id="PF08241"/>
    </source>
</evidence>